<evidence type="ECO:0000313" key="2">
    <source>
        <dbReference type="Proteomes" id="UP000199263"/>
    </source>
</evidence>
<keyword evidence="2" id="KW-1185">Reference proteome</keyword>
<gene>
    <name evidence="1" type="ORF">SAMN05421842_12956</name>
</gene>
<organism evidence="1 2">
    <name type="scientific">Clostridium uliginosum</name>
    <dbReference type="NCBI Taxonomy" id="119641"/>
    <lineage>
        <taxon>Bacteria</taxon>
        <taxon>Bacillati</taxon>
        <taxon>Bacillota</taxon>
        <taxon>Clostridia</taxon>
        <taxon>Eubacteriales</taxon>
        <taxon>Clostridiaceae</taxon>
        <taxon>Clostridium</taxon>
    </lineage>
</organism>
<reference evidence="1 2" key="1">
    <citation type="submission" date="2016-10" db="EMBL/GenBank/DDBJ databases">
        <authorList>
            <person name="de Groot N.N."/>
        </authorList>
    </citation>
    <scope>NUCLEOTIDE SEQUENCE [LARGE SCALE GENOMIC DNA]</scope>
    <source>
        <strain evidence="1 2">DSM 12992</strain>
    </source>
</reference>
<name>A0A1I1R3C6_9CLOT</name>
<sequence>MEGLSLLITVSQEKSWKDIINEQLCKIEHILNYTKEER</sequence>
<proteinExistence type="predicted"/>
<accession>A0A1I1R3C6</accession>
<dbReference type="EMBL" id="FOMG01000029">
    <property type="protein sequence ID" value="SFD28697.1"/>
    <property type="molecule type" value="Genomic_DNA"/>
</dbReference>
<dbReference type="Proteomes" id="UP000199263">
    <property type="component" value="Unassembled WGS sequence"/>
</dbReference>
<evidence type="ECO:0000313" key="1">
    <source>
        <dbReference type="EMBL" id="SFD28697.1"/>
    </source>
</evidence>
<protein>
    <submittedName>
        <fullName evidence="1">Uncharacterized protein</fullName>
    </submittedName>
</protein>
<dbReference type="AlphaFoldDB" id="A0A1I1R3C6"/>